<keyword evidence="6 7" id="KW-0472">Membrane</keyword>
<dbReference type="PATRIC" id="fig|869279.4.peg.1711"/>
<dbReference type="Pfam" id="PF02417">
    <property type="entry name" value="Chromate_transp"/>
    <property type="match status" value="2"/>
</dbReference>
<dbReference type="GO" id="GO:0015109">
    <property type="term" value="F:chromate transmembrane transporter activity"/>
    <property type="evidence" value="ECO:0007669"/>
    <property type="project" value="InterPro"/>
</dbReference>
<feature type="transmembrane region" description="Helical" evidence="7">
    <location>
        <begin position="84"/>
        <end position="109"/>
    </location>
</feature>
<evidence type="ECO:0000256" key="4">
    <source>
        <dbReference type="ARBA" id="ARBA00022692"/>
    </source>
</evidence>
<dbReference type="OrthoDB" id="9788907at2"/>
<feature type="transmembrane region" description="Helical" evidence="7">
    <location>
        <begin position="121"/>
        <end position="138"/>
    </location>
</feature>
<evidence type="ECO:0000256" key="1">
    <source>
        <dbReference type="ARBA" id="ARBA00004651"/>
    </source>
</evidence>
<reference evidence="8 9" key="1">
    <citation type="submission" date="2015-07" db="EMBL/GenBank/DDBJ databases">
        <title>Whole genome sequence of Thermanaerothrix daxensis DSM 23592.</title>
        <authorList>
            <person name="Hemp J."/>
            <person name="Ward L.M."/>
            <person name="Pace L.A."/>
            <person name="Fischer W.W."/>
        </authorList>
    </citation>
    <scope>NUCLEOTIDE SEQUENCE [LARGE SCALE GENOMIC DNA]</scope>
    <source>
        <strain evidence="8 9">GNS-1</strain>
    </source>
</reference>
<dbReference type="PIRSF" id="PIRSF004810">
    <property type="entry name" value="ChrA"/>
    <property type="match status" value="1"/>
</dbReference>
<dbReference type="EMBL" id="LGKO01000005">
    <property type="protein sequence ID" value="KPL82543.1"/>
    <property type="molecule type" value="Genomic_DNA"/>
</dbReference>
<comment type="similarity">
    <text evidence="2">Belongs to the chromate ion transporter (CHR) (TC 2.A.51) family.</text>
</comment>
<protein>
    <submittedName>
        <fullName evidence="8">Chromate transporter</fullName>
    </submittedName>
</protein>
<evidence type="ECO:0000313" key="9">
    <source>
        <dbReference type="Proteomes" id="UP000050544"/>
    </source>
</evidence>
<feature type="transmembrane region" description="Helical" evidence="7">
    <location>
        <begin position="368"/>
        <end position="385"/>
    </location>
</feature>
<evidence type="ECO:0000256" key="2">
    <source>
        <dbReference type="ARBA" id="ARBA00005262"/>
    </source>
</evidence>
<feature type="transmembrane region" description="Helical" evidence="7">
    <location>
        <begin position="219"/>
        <end position="240"/>
    </location>
</feature>
<dbReference type="AlphaFoldDB" id="A0A0P6YBK5"/>
<accession>A0A0P6YBK5</accession>
<dbReference type="PANTHER" id="PTHR33567">
    <property type="entry name" value="CHROMATE ION TRANSPORTER (EUROFUNG)"/>
    <property type="match status" value="1"/>
</dbReference>
<gene>
    <name evidence="8" type="ORF">SE15_10465</name>
</gene>
<name>A0A0P6YBK5_9CHLR</name>
<dbReference type="InterPro" id="IPR014047">
    <property type="entry name" value="Chr_Tranpt_l_chain"/>
</dbReference>
<feature type="transmembrane region" description="Helical" evidence="7">
    <location>
        <begin position="260"/>
        <end position="281"/>
    </location>
</feature>
<feature type="transmembrane region" description="Helical" evidence="7">
    <location>
        <begin position="193"/>
        <end position="213"/>
    </location>
</feature>
<comment type="subcellular location">
    <subcellularLocation>
        <location evidence="1">Cell membrane</location>
        <topology evidence="1">Multi-pass membrane protein</topology>
    </subcellularLocation>
</comment>
<keyword evidence="9" id="KW-1185">Reference proteome</keyword>
<dbReference type="Proteomes" id="UP000050544">
    <property type="component" value="Unassembled WGS sequence"/>
</dbReference>
<evidence type="ECO:0000313" key="8">
    <source>
        <dbReference type="EMBL" id="KPL82543.1"/>
    </source>
</evidence>
<evidence type="ECO:0000256" key="5">
    <source>
        <dbReference type="ARBA" id="ARBA00022989"/>
    </source>
</evidence>
<dbReference type="GO" id="GO:0005886">
    <property type="term" value="C:plasma membrane"/>
    <property type="evidence" value="ECO:0007669"/>
    <property type="project" value="UniProtKB-SubCell"/>
</dbReference>
<feature type="transmembrane region" description="Helical" evidence="7">
    <location>
        <begin position="317"/>
        <end position="341"/>
    </location>
</feature>
<evidence type="ECO:0000256" key="6">
    <source>
        <dbReference type="ARBA" id="ARBA00023136"/>
    </source>
</evidence>
<dbReference type="InterPro" id="IPR003370">
    <property type="entry name" value="Chromate_transpt"/>
</dbReference>
<feature type="transmembrane region" description="Helical" evidence="7">
    <location>
        <begin position="287"/>
        <end position="305"/>
    </location>
</feature>
<comment type="caution">
    <text evidence="8">The sequence shown here is derived from an EMBL/GenBank/DDBJ whole genome shotgun (WGS) entry which is preliminary data.</text>
</comment>
<dbReference type="STRING" id="869279.SE15_10465"/>
<evidence type="ECO:0000256" key="3">
    <source>
        <dbReference type="ARBA" id="ARBA00022475"/>
    </source>
</evidence>
<dbReference type="PANTHER" id="PTHR33567:SF3">
    <property type="entry name" value="CHROMATE ION TRANSPORTER (EUROFUNG)"/>
    <property type="match status" value="1"/>
</dbReference>
<sequence>MQTAPAHTSDRQNLLEVTSLFFKLGLTAFGGPAAHTAIMHNEVVKRRRWLSDQEFLDLLGATNLIPGPNSTEMAIHLGLRRAGWAGFFIGGLGFTLPAVLMVLGLAWLYVNFGNLPQISGVLYGIKPVIVVIILQALWDLGHKVLNRPFPILVAGLVLGSYFLGINEVALLLGGGVIFALVTNLRELSLRKQGFALLPLAGLNLLSTTSSLPFSLTSLFLIFLKVGAILYGSGYVLLAFLRADLVVRYGWLSDQQLLDAIAVGQMTPGPLFTSATFIGYLLGGLPGALLATLGIFLPSFFFVALSSPLIPRLRGSKWAAAFLDGVNATSLGLMAAVTWHLARTSLVDLPSLLIAGATFGLLAKYKINTTWLILGGALLGGVITLLR</sequence>
<feature type="transmembrane region" description="Helical" evidence="7">
    <location>
        <begin position="158"/>
        <end position="181"/>
    </location>
</feature>
<dbReference type="NCBIfam" id="TIGR00937">
    <property type="entry name" value="2A51"/>
    <property type="match status" value="1"/>
</dbReference>
<proteinExistence type="inferred from homology"/>
<keyword evidence="3" id="KW-1003">Cell membrane</keyword>
<organism evidence="8 9">
    <name type="scientific">Thermanaerothrix daxensis</name>
    <dbReference type="NCBI Taxonomy" id="869279"/>
    <lineage>
        <taxon>Bacteria</taxon>
        <taxon>Bacillati</taxon>
        <taxon>Chloroflexota</taxon>
        <taxon>Anaerolineae</taxon>
        <taxon>Anaerolineales</taxon>
        <taxon>Anaerolineaceae</taxon>
        <taxon>Thermanaerothrix</taxon>
    </lineage>
</organism>
<evidence type="ECO:0000256" key="7">
    <source>
        <dbReference type="SAM" id="Phobius"/>
    </source>
</evidence>
<dbReference type="RefSeq" id="WP_054522053.1">
    <property type="nucleotide sequence ID" value="NZ_LGKO01000005.1"/>
</dbReference>
<keyword evidence="5 7" id="KW-1133">Transmembrane helix</keyword>
<keyword evidence="4 7" id="KW-0812">Transmembrane</keyword>